<dbReference type="Proteomes" id="UP000528690">
    <property type="component" value="Unassembled WGS sequence"/>
</dbReference>
<protein>
    <submittedName>
        <fullName evidence="2">IRAK2 protein</fullName>
    </submittedName>
</protein>
<organism evidence="2 3">
    <name type="scientific">Anhinga rufa</name>
    <name type="common">African darter</name>
    <dbReference type="NCBI Taxonomy" id="317792"/>
    <lineage>
        <taxon>Eukaryota</taxon>
        <taxon>Metazoa</taxon>
        <taxon>Chordata</taxon>
        <taxon>Craniata</taxon>
        <taxon>Vertebrata</taxon>
        <taxon>Euteleostomi</taxon>
        <taxon>Archelosauria</taxon>
        <taxon>Archosauria</taxon>
        <taxon>Dinosauria</taxon>
        <taxon>Saurischia</taxon>
        <taxon>Theropoda</taxon>
        <taxon>Coelurosauria</taxon>
        <taxon>Aves</taxon>
        <taxon>Neognathae</taxon>
        <taxon>Neoaves</taxon>
        <taxon>Aequornithes</taxon>
        <taxon>Suliformes</taxon>
        <taxon>Anhingidae</taxon>
        <taxon>Anhinga</taxon>
    </lineage>
</organism>
<gene>
    <name evidence="2" type="primary">Irak2</name>
    <name evidence="2" type="ORF">ANHRUF_R01836</name>
</gene>
<dbReference type="OrthoDB" id="4062651at2759"/>
<evidence type="ECO:0000313" key="2">
    <source>
        <dbReference type="EMBL" id="NXT96760.1"/>
    </source>
</evidence>
<dbReference type="AlphaFoldDB" id="A0A7L3GXS4"/>
<sequence>VLAEILTGIKALDEGRHPIYLKDMIADEIQIAKESSCSKVKNFEKLAAKEICCKYLDRKAGHLLEEVAVAFASAICLCLRRKNSTIAEVLEIMEIAENKLREHYICGGSTFGFSMNTPEETDDETTSVSMDVPSAGENKEDSTQPAILTSADPSFSIFGLFCFSALARETSWKIKINDQKKKLMENILLYEEDKLNSSELFES</sequence>
<evidence type="ECO:0000313" key="3">
    <source>
        <dbReference type="Proteomes" id="UP000528690"/>
    </source>
</evidence>
<keyword evidence="3" id="KW-1185">Reference proteome</keyword>
<evidence type="ECO:0000256" key="1">
    <source>
        <dbReference type="SAM" id="MobiDB-lite"/>
    </source>
</evidence>
<name>A0A7L3GXS4_9AVES</name>
<comment type="caution">
    <text evidence="2">The sequence shown here is derived from an EMBL/GenBank/DDBJ whole genome shotgun (WGS) entry which is preliminary data.</text>
</comment>
<accession>A0A7L3GXS4</accession>
<feature type="region of interest" description="Disordered" evidence="1">
    <location>
        <begin position="117"/>
        <end position="144"/>
    </location>
</feature>
<dbReference type="EMBL" id="VZTV01248500">
    <property type="protein sequence ID" value="NXT96760.1"/>
    <property type="molecule type" value="Genomic_DNA"/>
</dbReference>
<feature type="non-terminal residue" evidence="2">
    <location>
        <position position="1"/>
    </location>
</feature>
<reference evidence="2 3" key="1">
    <citation type="submission" date="2019-09" db="EMBL/GenBank/DDBJ databases">
        <title>Bird 10,000 Genomes (B10K) Project - Family phase.</title>
        <authorList>
            <person name="Zhang G."/>
        </authorList>
    </citation>
    <scope>NUCLEOTIDE SEQUENCE [LARGE SCALE GENOMIC DNA]</scope>
    <source>
        <strain evidence="2">B10K-DU-029-28</strain>
    </source>
</reference>
<feature type="non-terminal residue" evidence="2">
    <location>
        <position position="203"/>
    </location>
</feature>
<proteinExistence type="predicted"/>